<reference evidence="1 2" key="1">
    <citation type="submission" date="2018-05" db="EMBL/GenBank/DDBJ databases">
        <title>Draft genome of Methanospirillum lacunae Ki8-1.</title>
        <authorList>
            <person name="Dueholm M.S."/>
            <person name="Nielsen P.H."/>
            <person name="Bakmann L.F."/>
            <person name="Otzen D.E."/>
        </authorList>
    </citation>
    <scope>NUCLEOTIDE SEQUENCE [LARGE SCALE GENOMIC DNA]</scope>
    <source>
        <strain evidence="1 2">Ki8-1</strain>
    </source>
</reference>
<protein>
    <recommendedName>
        <fullName evidence="3">Tetratricopeptide repeat-containing protein</fullName>
    </recommendedName>
</protein>
<evidence type="ECO:0008006" key="3">
    <source>
        <dbReference type="Google" id="ProtNLM"/>
    </source>
</evidence>
<dbReference type="InterPro" id="IPR011990">
    <property type="entry name" value="TPR-like_helical_dom_sf"/>
</dbReference>
<organism evidence="1 2">
    <name type="scientific">Methanospirillum lacunae</name>
    <dbReference type="NCBI Taxonomy" id="668570"/>
    <lineage>
        <taxon>Archaea</taxon>
        <taxon>Methanobacteriati</taxon>
        <taxon>Methanobacteriota</taxon>
        <taxon>Stenosarchaea group</taxon>
        <taxon>Methanomicrobia</taxon>
        <taxon>Methanomicrobiales</taxon>
        <taxon>Methanospirillaceae</taxon>
        <taxon>Methanospirillum</taxon>
    </lineage>
</organism>
<dbReference type="GeneID" id="97548041"/>
<dbReference type="OrthoDB" id="116109at2157"/>
<dbReference type="EMBL" id="QGMY01000007">
    <property type="protein sequence ID" value="PWR72093.1"/>
    <property type="molecule type" value="Genomic_DNA"/>
</dbReference>
<evidence type="ECO:0000313" key="2">
    <source>
        <dbReference type="Proteomes" id="UP000245657"/>
    </source>
</evidence>
<proteinExistence type="predicted"/>
<dbReference type="AlphaFoldDB" id="A0A2V2NA02"/>
<dbReference type="RefSeq" id="WP_109968583.1">
    <property type="nucleotide sequence ID" value="NZ_CP176093.1"/>
</dbReference>
<dbReference type="Gene3D" id="1.25.40.10">
    <property type="entry name" value="Tetratricopeptide repeat domain"/>
    <property type="match status" value="1"/>
</dbReference>
<sequence length="347" mass="39465">MISTGLCEDAIQRILANLPSASGDLTKYLLTVCQRYEGHPCYLLIAGEISRVLLSRTSPSEFVDFCEESRNPEPFLLPILEDLSSTISVRSYDQALVVLPFLLPFGERQWPESRSEEYRSFRDLIEYTWYVTECKPDLDVIVLPYLPTDILYLYGKYLKGIKEDEKALSVLDKARHQSPVHAGILGDTVSLMLRHRNIAKAIPLLALSFKTAWMKEDLAAAFRNQGFLLSLQEDKEAAIACYLMAETWEESHDGREELKLITGENGDLDYGYFNLNGKEILSDRNVPIGPDSVIISLLTGIAENYLEEHNLMKAREYLIRAGQLLMSDEIEARIQMIERQLEDNGVF</sequence>
<evidence type="ECO:0000313" key="1">
    <source>
        <dbReference type="EMBL" id="PWR72093.1"/>
    </source>
</evidence>
<accession>A0A2V2NA02</accession>
<gene>
    <name evidence="1" type="ORF">DK846_08875</name>
</gene>
<comment type="caution">
    <text evidence="1">The sequence shown here is derived from an EMBL/GenBank/DDBJ whole genome shotgun (WGS) entry which is preliminary data.</text>
</comment>
<dbReference type="Proteomes" id="UP000245657">
    <property type="component" value="Unassembled WGS sequence"/>
</dbReference>
<keyword evidence="2" id="KW-1185">Reference proteome</keyword>
<name>A0A2V2NA02_9EURY</name>
<dbReference type="SUPFAM" id="SSF48452">
    <property type="entry name" value="TPR-like"/>
    <property type="match status" value="1"/>
</dbReference>